<comment type="subcellular location">
    <subcellularLocation>
        <location evidence="1">Nucleus</location>
    </subcellularLocation>
</comment>
<dbReference type="InterPro" id="IPR044640">
    <property type="entry name" value="RU2A"/>
</dbReference>
<dbReference type="Pfam" id="PF14580">
    <property type="entry name" value="LRR_9"/>
    <property type="match status" value="1"/>
</dbReference>
<dbReference type="PANTHER" id="PTHR10552:SF6">
    <property type="entry name" value="U2 SMALL NUCLEAR RIBONUCLEOPROTEIN A"/>
    <property type="match status" value="1"/>
</dbReference>
<evidence type="ECO:0000256" key="5">
    <source>
        <dbReference type="ARBA" id="ARBA00024196"/>
    </source>
</evidence>
<evidence type="ECO:0000256" key="6">
    <source>
        <dbReference type="ARBA" id="ARBA00056565"/>
    </source>
</evidence>
<dbReference type="GO" id="GO:0005686">
    <property type="term" value="C:U2 snRNP"/>
    <property type="evidence" value="ECO:0007669"/>
    <property type="project" value="TreeGrafter"/>
</dbReference>
<dbReference type="AlphaFoldDB" id="E4XHC1"/>
<dbReference type="Gene3D" id="3.80.10.10">
    <property type="entry name" value="Ribonuclease Inhibitor"/>
    <property type="match status" value="1"/>
</dbReference>
<keyword evidence="4" id="KW-0539">Nucleus</keyword>
<dbReference type="Proteomes" id="UP000001307">
    <property type="component" value="Unassembled WGS sequence"/>
</dbReference>
<dbReference type="GO" id="GO:0000398">
    <property type="term" value="P:mRNA splicing, via spliceosome"/>
    <property type="evidence" value="ECO:0007669"/>
    <property type="project" value="InterPro"/>
</dbReference>
<proteinExistence type="inferred from homology"/>
<evidence type="ECO:0000256" key="1">
    <source>
        <dbReference type="ARBA" id="ARBA00004123"/>
    </source>
</evidence>
<evidence type="ECO:0000256" key="2">
    <source>
        <dbReference type="ARBA" id="ARBA00022614"/>
    </source>
</evidence>
<organism evidence="9 10">
    <name type="scientific">Oikopleura dioica</name>
    <name type="common">Tunicate</name>
    <dbReference type="NCBI Taxonomy" id="34765"/>
    <lineage>
        <taxon>Eukaryota</taxon>
        <taxon>Metazoa</taxon>
        <taxon>Chordata</taxon>
        <taxon>Tunicata</taxon>
        <taxon>Appendicularia</taxon>
        <taxon>Copelata</taxon>
        <taxon>Oikopleuridae</taxon>
        <taxon>Oikopleura</taxon>
    </lineage>
</organism>
<dbReference type="InParanoid" id="E4XHC1"/>
<dbReference type="SUPFAM" id="SSF52058">
    <property type="entry name" value="L domain-like"/>
    <property type="match status" value="1"/>
</dbReference>
<evidence type="ECO:0000256" key="3">
    <source>
        <dbReference type="ARBA" id="ARBA00022737"/>
    </source>
</evidence>
<reference evidence="9 10" key="1">
    <citation type="journal article" date="2010" name="Science">
        <title>Plasticity of animal genome architecture unmasked by rapid evolution of a pelagic tunicate.</title>
        <authorList>
            <person name="Denoeud F."/>
            <person name="Henriet S."/>
            <person name="Mungpakdee S."/>
            <person name="Aury J.M."/>
            <person name="Da Silva C."/>
            <person name="Brinkmann H."/>
            <person name="Mikhaleva J."/>
            <person name="Olsen L.C."/>
            <person name="Jubin C."/>
            <person name="Canestro C."/>
            <person name="Bouquet J.M."/>
            <person name="Danks G."/>
            <person name="Poulain J."/>
            <person name="Campsteijn C."/>
            <person name="Adamski M."/>
            <person name="Cross I."/>
            <person name="Yadetie F."/>
            <person name="Muffato M."/>
            <person name="Louis A."/>
            <person name="Butcher S."/>
            <person name="Tsagkogeorga G."/>
            <person name="Konrad A."/>
            <person name="Singh S."/>
            <person name="Jensen M.F."/>
            <person name="Cong E.H."/>
            <person name="Eikeseth-Otteraa H."/>
            <person name="Noel B."/>
            <person name="Anthouard V."/>
            <person name="Porcel B.M."/>
            <person name="Kachouri-Lafond R."/>
            <person name="Nishino A."/>
            <person name="Ugolini M."/>
            <person name="Chourrout P."/>
            <person name="Nishida H."/>
            <person name="Aasland R."/>
            <person name="Huzurbazar S."/>
            <person name="Westhof E."/>
            <person name="Delsuc F."/>
            <person name="Lehrach H."/>
            <person name="Reinhardt R."/>
            <person name="Weissenbach J."/>
            <person name="Roy S.W."/>
            <person name="Artiguenave F."/>
            <person name="Postlethwait J.H."/>
            <person name="Manak J.R."/>
            <person name="Thompson E.M."/>
            <person name="Jaillon O."/>
            <person name="Du Pasquier L."/>
            <person name="Boudinot P."/>
            <person name="Liberles D.A."/>
            <person name="Volff J.N."/>
            <person name="Philippe H."/>
            <person name="Lenhard B."/>
            <person name="Roest Crollius H."/>
            <person name="Wincker P."/>
            <person name="Chourrout D."/>
        </authorList>
    </citation>
    <scope>NUCLEOTIDE SEQUENCE [LARGE SCALE GENOMIC DNA]</scope>
</reference>
<dbReference type="PROSITE" id="PS51450">
    <property type="entry name" value="LRR"/>
    <property type="match status" value="1"/>
</dbReference>
<comment type="subunit">
    <text evidence="7">Identified in the spliceosome B complex. Identified in the spliceosome C complex. Found in a pre-mRNA splicing complex with SFRS4, SFRS5, SNRNP70, SNRPA1, SRRM1 and SRRM2. Found in a pre-mRNA exonic splicing enhancer (ESE) complex with SNRNP70, SNRPA1, SRRM1 and TRA2B. Contributes to the binding of stem loop IV of U2 snRNA with SNRPB2.</text>
</comment>
<evidence type="ECO:0000256" key="4">
    <source>
        <dbReference type="ARBA" id="ARBA00023242"/>
    </source>
</evidence>
<dbReference type="OrthoDB" id="433501at2759"/>
<dbReference type="GO" id="GO:0030620">
    <property type="term" value="F:U2 snRNA binding"/>
    <property type="evidence" value="ECO:0007669"/>
    <property type="project" value="InterPro"/>
</dbReference>
<evidence type="ECO:0008006" key="11">
    <source>
        <dbReference type="Google" id="ProtNLM"/>
    </source>
</evidence>
<dbReference type="InterPro" id="IPR032675">
    <property type="entry name" value="LRR_dom_sf"/>
</dbReference>
<dbReference type="SMART" id="SM00365">
    <property type="entry name" value="LRR_SD22"/>
    <property type="match status" value="3"/>
</dbReference>
<sequence length="258" mass="29530">MVRLTADVIAEAAQLVNPCRERELNLRSYKFSVVENLGATLDQFDTINMNDNDIKKLENFPYFQRLKILYVANNRIRKISPDVAQSLPNLEELVLNNNEIKDLADIDPLAELPNLEYLSLLGCPMCAITNYRLYVIFKLKTVRVLDYRRVKKSEREAANKMFSGSKGDKLLKEIANTFVPGGELDDLQKRKEKEMPAADREKIKAAILQAKTLEEVEMLQQQLQAGVIPGKRGKKAVNPEVEEEEDEEEEEEGEKMQE</sequence>
<gene>
    <name evidence="9" type="ORF">GSOID_T00010894001</name>
</gene>
<keyword evidence="10" id="KW-1185">Reference proteome</keyword>
<accession>E4XHC1</accession>
<evidence type="ECO:0000256" key="8">
    <source>
        <dbReference type="SAM" id="MobiDB-lite"/>
    </source>
</evidence>
<keyword evidence="2" id="KW-0433">Leucine-rich repeat</keyword>
<keyword evidence="3" id="KW-0677">Repeat</keyword>
<feature type="compositionally biased region" description="Acidic residues" evidence="8">
    <location>
        <begin position="240"/>
        <end position="258"/>
    </location>
</feature>
<dbReference type="EMBL" id="FN653051">
    <property type="protein sequence ID" value="CBY10069.1"/>
    <property type="molecule type" value="Genomic_DNA"/>
</dbReference>
<comment type="function">
    <text evidence="6">Involved in pre-mRNA splicing as component of the spliceosome. Associated with sn-RNP U2, where it contributes to the binding of stem loop IV of U2 snRNA.</text>
</comment>
<evidence type="ECO:0000256" key="7">
    <source>
        <dbReference type="ARBA" id="ARBA00062740"/>
    </source>
</evidence>
<feature type="region of interest" description="Disordered" evidence="8">
    <location>
        <begin position="228"/>
        <end position="258"/>
    </location>
</feature>
<dbReference type="PANTHER" id="PTHR10552">
    <property type="entry name" value="U2 SMALL NUCLEAR RIBONUCLEOPROTEIN A"/>
    <property type="match status" value="1"/>
</dbReference>
<evidence type="ECO:0000313" key="10">
    <source>
        <dbReference type="Proteomes" id="UP000001307"/>
    </source>
</evidence>
<evidence type="ECO:0000313" key="9">
    <source>
        <dbReference type="EMBL" id="CBY10069.1"/>
    </source>
</evidence>
<dbReference type="InterPro" id="IPR001611">
    <property type="entry name" value="Leu-rich_rpt"/>
</dbReference>
<comment type="similarity">
    <text evidence="5">Belongs to the U2 small nuclear ribonucleoprotein A family.</text>
</comment>
<dbReference type="FunCoup" id="E4XHC1">
    <property type="interactions" value="842"/>
</dbReference>
<dbReference type="FunFam" id="3.80.10.10:FF:000026">
    <property type="entry name" value="U2 small nuclear ribonucleoprotein A"/>
    <property type="match status" value="1"/>
</dbReference>
<protein>
    <recommendedName>
        <fullName evidence="11">U2A'/phosphoprotein 32 family A C-terminal domain-containing protein</fullName>
    </recommendedName>
</protein>
<name>E4XHC1_OIKDI</name>